<proteinExistence type="inferred from homology"/>
<keyword evidence="7 10" id="KW-0676">Redox-active center</keyword>
<evidence type="ECO:0000256" key="7">
    <source>
        <dbReference type="ARBA" id="ARBA00023284"/>
    </source>
</evidence>
<dbReference type="InterPro" id="IPR012999">
    <property type="entry name" value="Pyr_OxRdtase_I_AS"/>
</dbReference>
<feature type="disulfide bond" description="Redox-active" evidence="9">
    <location>
        <begin position="83"/>
        <end position="88"/>
    </location>
</feature>
<dbReference type="InterPro" id="IPR004099">
    <property type="entry name" value="Pyr_nucl-diS_OxRdtase_dimer"/>
</dbReference>
<evidence type="ECO:0000256" key="1">
    <source>
        <dbReference type="ARBA" id="ARBA00007532"/>
    </source>
</evidence>
<dbReference type="EC" id="1.16.1.1" evidence="13"/>
<dbReference type="GO" id="GO:0050660">
    <property type="term" value="F:flavin adenine dinucleotide binding"/>
    <property type="evidence" value="ECO:0007669"/>
    <property type="project" value="TreeGrafter"/>
</dbReference>
<keyword evidence="6" id="KW-1015">Disulfide bond</keyword>
<dbReference type="OrthoDB" id="230580at2"/>
<dbReference type="PIRSF" id="PIRSF000350">
    <property type="entry name" value="Mercury_reductase_MerA"/>
    <property type="match status" value="1"/>
</dbReference>
<protein>
    <submittedName>
        <fullName evidence="13">Mercuric reductase</fullName>
        <ecNumber evidence="13">1.16.1.1</ecNumber>
    </submittedName>
</protein>
<dbReference type="FunFam" id="3.30.390.30:FF:000001">
    <property type="entry name" value="Dihydrolipoyl dehydrogenase"/>
    <property type="match status" value="1"/>
</dbReference>
<dbReference type="Pfam" id="PF07992">
    <property type="entry name" value="Pyr_redox_2"/>
    <property type="match status" value="1"/>
</dbReference>
<keyword evidence="14" id="KW-1185">Reference proteome</keyword>
<evidence type="ECO:0000313" key="13">
    <source>
        <dbReference type="EMBL" id="QEG39611.1"/>
    </source>
</evidence>
<comment type="similarity">
    <text evidence="1 10">Belongs to the class-I pyridine nucleotide-disulfide oxidoreductase family.</text>
</comment>
<feature type="binding site" evidence="8">
    <location>
        <position position="92"/>
    </location>
    <ligand>
        <name>FAD</name>
        <dbReference type="ChEBI" id="CHEBI:57692"/>
    </ligand>
</feature>
<dbReference type="GO" id="GO:0016152">
    <property type="term" value="F:mercury (II) reductase (NADP+) activity"/>
    <property type="evidence" value="ECO:0007669"/>
    <property type="project" value="UniProtKB-EC"/>
</dbReference>
<dbReference type="FunFam" id="3.50.50.60:FF:000379">
    <property type="entry name" value="Mercuric reductase"/>
    <property type="match status" value="1"/>
</dbReference>
<dbReference type="PANTHER" id="PTHR43014:SF2">
    <property type="entry name" value="MERCURIC REDUCTASE"/>
    <property type="match status" value="1"/>
</dbReference>
<dbReference type="PRINTS" id="PR00368">
    <property type="entry name" value="FADPNR"/>
</dbReference>
<dbReference type="GO" id="GO:0016668">
    <property type="term" value="F:oxidoreductase activity, acting on a sulfur group of donors, NAD(P) as acceptor"/>
    <property type="evidence" value="ECO:0007669"/>
    <property type="project" value="InterPro"/>
</dbReference>
<feature type="binding site" evidence="8">
    <location>
        <begin position="218"/>
        <end position="225"/>
    </location>
    <ligand>
        <name>NAD(+)</name>
        <dbReference type="ChEBI" id="CHEBI:57540"/>
    </ligand>
</feature>
<keyword evidence="4" id="KW-0521">NADP</keyword>
<evidence type="ECO:0000256" key="10">
    <source>
        <dbReference type="RuleBase" id="RU003691"/>
    </source>
</evidence>
<name>A0A5B9R031_9BACT</name>
<dbReference type="AlphaFoldDB" id="A0A5B9R031"/>
<dbReference type="InterPro" id="IPR016156">
    <property type="entry name" value="FAD/NAD-linked_Rdtase_dimer_sf"/>
</dbReference>
<evidence type="ECO:0000256" key="5">
    <source>
        <dbReference type="ARBA" id="ARBA00023002"/>
    </source>
</evidence>
<dbReference type="Gene3D" id="3.30.390.30">
    <property type="match status" value="1"/>
</dbReference>
<feature type="binding site" evidence="8">
    <location>
        <position position="347"/>
    </location>
    <ligand>
        <name>FAD</name>
        <dbReference type="ChEBI" id="CHEBI:57692"/>
    </ligand>
</feature>
<dbReference type="EMBL" id="CP042914">
    <property type="protein sequence ID" value="QEG39611.1"/>
    <property type="molecule type" value="Genomic_DNA"/>
</dbReference>
<evidence type="ECO:0000256" key="3">
    <source>
        <dbReference type="ARBA" id="ARBA00022827"/>
    </source>
</evidence>
<feature type="binding site" evidence="8">
    <location>
        <position position="307"/>
    </location>
    <ligand>
        <name>NAD(+)</name>
        <dbReference type="ChEBI" id="CHEBI:57540"/>
    </ligand>
</feature>
<reference evidence="13 14" key="1">
    <citation type="submission" date="2019-08" db="EMBL/GenBank/DDBJ databases">
        <title>Deep-cultivation of Planctomycetes and their phenomic and genomic characterization uncovers novel biology.</title>
        <authorList>
            <person name="Wiegand S."/>
            <person name="Jogler M."/>
            <person name="Boedeker C."/>
            <person name="Pinto D."/>
            <person name="Vollmers J."/>
            <person name="Rivas-Marin E."/>
            <person name="Kohn T."/>
            <person name="Peeters S.H."/>
            <person name="Heuer A."/>
            <person name="Rast P."/>
            <person name="Oberbeckmann S."/>
            <person name="Bunk B."/>
            <person name="Jeske O."/>
            <person name="Meyerdierks A."/>
            <person name="Storesund J.E."/>
            <person name="Kallscheuer N."/>
            <person name="Luecker S."/>
            <person name="Lage O.M."/>
            <person name="Pohl T."/>
            <person name="Merkel B.J."/>
            <person name="Hornburger P."/>
            <person name="Mueller R.-W."/>
            <person name="Bruemmer F."/>
            <person name="Labrenz M."/>
            <person name="Spormann A.M."/>
            <person name="Op den Camp H."/>
            <person name="Overmann J."/>
            <person name="Amann R."/>
            <person name="Jetten M.S.M."/>
            <person name="Mascher T."/>
            <person name="Medema M.H."/>
            <person name="Devos D.P."/>
            <person name="Kaster A.-K."/>
            <person name="Ovreas L."/>
            <person name="Rohde M."/>
            <person name="Galperin M.Y."/>
            <person name="Jogler C."/>
        </authorList>
    </citation>
    <scope>NUCLEOTIDE SEQUENCE [LARGE SCALE GENOMIC DNA]</scope>
    <source>
        <strain evidence="13 14">UC8</strain>
    </source>
</reference>
<accession>A0A5B9R031</accession>
<keyword evidence="3 8" id="KW-0274">FAD</keyword>
<organism evidence="13 14">
    <name type="scientific">Roseimaritima ulvae</name>
    <dbReference type="NCBI Taxonomy" id="980254"/>
    <lineage>
        <taxon>Bacteria</taxon>
        <taxon>Pseudomonadati</taxon>
        <taxon>Planctomycetota</taxon>
        <taxon>Planctomycetia</taxon>
        <taxon>Pirellulales</taxon>
        <taxon>Pirellulaceae</taxon>
        <taxon>Roseimaritima</taxon>
    </lineage>
</organism>
<dbReference type="InterPro" id="IPR036188">
    <property type="entry name" value="FAD/NAD-bd_sf"/>
</dbReference>
<feature type="binding site" evidence="8">
    <location>
        <position position="241"/>
    </location>
    <ligand>
        <name>NAD(+)</name>
        <dbReference type="ChEBI" id="CHEBI:57540"/>
    </ligand>
</feature>
<dbReference type="SUPFAM" id="SSF55424">
    <property type="entry name" value="FAD/NAD-linked reductases, dimerisation (C-terminal) domain"/>
    <property type="match status" value="1"/>
</dbReference>
<evidence type="ECO:0000259" key="11">
    <source>
        <dbReference type="Pfam" id="PF02852"/>
    </source>
</evidence>
<dbReference type="NCBIfam" id="NF004991">
    <property type="entry name" value="PRK06370.1-3"/>
    <property type="match status" value="1"/>
</dbReference>
<evidence type="ECO:0000256" key="6">
    <source>
        <dbReference type="ARBA" id="ARBA00023157"/>
    </source>
</evidence>
<dbReference type="InterPro" id="IPR023753">
    <property type="entry name" value="FAD/NAD-binding_dom"/>
</dbReference>
<keyword evidence="2 10" id="KW-0285">Flavoprotein</keyword>
<dbReference type="SUPFAM" id="SSF51905">
    <property type="entry name" value="FAD/NAD(P)-binding domain"/>
    <property type="match status" value="1"/>
</dbReference>
<evidence type="ECO:0000256" key="9">
    <source>
        <dbReference type="PIRSR" id="PIRSR000350-4"/>
    </source>
</evidence>
<dbReference type="Proteomes" id="UP000325286">
    <property type="component" value="Chromosome"/>
</dbReference>
<dbReference type="InterPro" id="IPR001100">
    <property type="entry name" value="Pyr_nuc-diS_OxRdtase"/>
</dbReference>
<comment type="cofactor">
    <cofactor evidence="8">
        <name>FAD</name>
        <dbReference type="ChEBI" id="CHEBI:57692"/>
    </cofactor>
    <text evidence="8">Binds 1 FAD per subunit.</text>
</comment>
<keyword evidence="5 10" id="KW-0560">Oxidoreductase</keyword>
<dbReference type="GO" id="GO:0003955">
    <property type="term" value="F:NAD(P)H dehydrogenase (quinone) activity"/>
    <property type="evidence" value="ECO:0007669"/>
    <property type="project" value="TreeGrafter"/>
</dbReference>
<evidence type="ECO:0000256" key="8">
    <source>
        <dbReference type="PIRSR" id="PIRSR000350-3"/>
    </source>
</evidence>
<keyword evidence="8" id="KW-0520">NAD</keyword>
<sequence length="521" mass="55816">MDTTASQTGSVAADLVQLQPHDEHNQQLETNVHPPDWSNPTPSGPYHLVVIGSGTAGLVAAAGAAGLGARVALIERDLMGGDCLNVGCVPSKGVISSARIAGMLKAASEFSVHVPDGVHVDFAGVMSRMRKLRAKISRNDAAERFKGLGVDVYFGQASFVDSDTVDVAGTKLKYKRAVIATGARAAAPPIKGLQDVAYLTNESLFSLTELPKRMGIIGAGSIGCEMAQSFAQLGSKVFLVESEHGILTKEDRDAAEVVQKAITRSGVKLLCCGQNLNIKNDGGIRLSVDSHGKSYDESIDQLLVAVGRAPNVENLNLEAVGVDFDNKGVKVNDYMQTSNPRIYAAGDICSKYQFTHAADFMARIVIQNALFAVGPFGKKKMSDLIIPWATYTSPEIAHVGLYEHDAKQQGIEIDTYTQPFDDVDRAILAGQDEGFVKVHTKQGTDKMVGATIVAENAGDLISELTVAMKYDLGLGKISSVIHPYPTQAEAIRKLGDQFNRTRLTSFNKKVLGMLQRLNVGR</sequence>
<evidence type="ECO:0000256" key="2">
    <source>
        <dbReference type="ARBA" id="ARBA00022630"/>
    </source>
</evidence>
<dbReference type="PRINTS" id="PR00411">
    <property type="entry name" value="PNDRDTASEI"/>
</dbReference>
<dbReference type="KEGG" id="rul:UC8_16070"/>
<evidence type="ECO:0000259" key="12">
    <source>
        <dbReference type="Pfam" id="PF07992"/>
    </source>
</evidence>
<dbReference type="PROSITE" id="PS00076">
    <property type="entry name" value="PYRIDINE_REDOX_1"/>
    <property type="match status" value="1"/>
</dbReference>
<keyword evidence="8" id="KW-0547">Nucleotide-binding</keyword>
<dbReference type="Gene3D" id="3.50.50.60">
    <property type="entry name" value="FAD/NAD(P)-binding domain"/>
    <property type="match status" value="2"/>
</dbReference>
<evidence type="ECO:0000256" key="4">
    <source>
        <dbReference type="ARBA" id="ARBA00022857"/>
    </source>
</evidence>
<feature type="domain" description="FAD/NAD(P)-binding" evidence="12">
    <location>
        <begin position="46"/>
        <end position="359"/>
    </location>
</feature>
<dbReference type="PANTHER" id="PTHR43014">
    <property type="entry name" value="MERCURIC REDUCTASE"/>
    <property type="match status" value="1"/>
</dbReference>
<evidence type="ECO:0000313" key="14">
    <source>
        <dbReference type="Proteomes" id="UP000325286"/>
    </source>
</evidence>
<dbReference type="RefSeq" id="WP_068133164.1">
    <property type="nucleotide sequence ID" value="NZ_CP042914.1"/>
</dbReference>
<feature type="domain" description="Pyridine nucleotide-disulphide oxidoreductase dimerisation" evidence="11">
    <location>
        <begin position="386"/>
        <end position="493"/>
    </location>
</feature>
<dbReference type="Pfam" id="PF02852">
    <property type="entry name" value="Pyr_redox_dim"/>
    <property type="match status" value="1"/>
</dbReference>
<gene>
    <name evidence="13" type="primary">merA</name>
    <name evidence="13" type="ORF">UC8_16070</name>
</gene>